<organism evidence="2 3">
    <name type="scientific">Niabella ginsengisoli</name>
    <dbReference type="NCBI Taxonomy" id="522298"/>
    <lineage>
        <taxon>Bacteria</taxon>
        <taxon>Pseudomonadati</taxon>
        <taxon>Bacteroidota</taxon>
        <taxon>Chitinophagia</taxon>
        <taxon>Chitinophagales</taxon>
        <taxon>Chitinophagaceae</taxon>
        <taxon>Niabella</taxon>
    </lineage>
</organism>
<dbReference type="InterPro" id="IPR050904">
    <property type="entry name" value="Adhesion/Biosynth-related"/>
</dbReference>
<name>A0ABS9SN93_9BACT</name>
<feature type="domain" description="FAS1" evidence="1">
    <location>
        <begin position="126"/>
        <end position="260"/>
    </location>
</feature>
<dbReference type="SUPFAM" id="SSF82153">
    <property type="entry name" value="FAS1 domain"/>
    <property type="match status" value="1"/>
</dbReference>
<dbReference type="InterPro" id="IPR000782">
    <property type="entry name" value="FAS1_domain"/>
</dbReference>
<dbReference type="EMBL" id="JAKWBL010000004">
    <property type="protein sequence ID" value="MCH5599829.1"/>
    <property type="molecule type" value="Genomic_DNA"/>
</dbReference>
<dbReference type="PROSITE" id="PS50213">
    <property type="entry name" value="FAS1"/>
    <property type="match status" value="1"/>
</dbReference>
<dbReference type="InterPro" id="IPR036378">
    <property type="entry name" value="FAS1_dom_sf"/>
</dbReference>
<protein>
    <submittedName>
        <fullName evidence="2">Fasciclin domain-containing protein</fullName>
    </submittedName>
</protein>
<dbReference type="Gene3D" id="2.30.180.10">
    <property type="entry name" value="FAS1 domain"/>
    <property type="match status" value="1"/>
</dbReference>
<reference evidence="2 3" key="1">
    <citation type="submission" date="2022-02" db="EMBL/GenBank/DDBJ databases">
        <authorList>
            <person name="Min J."/>
        </authorList>
    </citation>
    <scope>NUCLEOTIDE SEQUENCE [LARGE SCALE GENOMIC DNA]</scope>
    <source>
        <strain evidence="2 3">GR10-1</strain>
    </source>
</reference>
<accession>A0ABS9SN93</accession>
<sequence length="260" mass="28999">MFLNAGLSEGLYDGQYYQHSPKTVLIQSDDVWGFPLAEDLLDLDRQYRLQQCRAGIFNIDVRADNGFRKRFYPTNFGYILYDNGKFYDYTGNSINLISTVPEWEATNGAIYSVDGFLKPLDKLNDTLTVYNLIKKDPELSLYLSALDRSGIASQLQLTGFFTYSILAPQNAAITAAGISVATMDATQLRSFVQAYIIPNRYIFTDGDFNGQIANKNGERLSVGGQWESFTVTNSSGKTIQPVTANIQGSNGVIHKVNRVF</sequence>
<gene>
    <name evidence="2" type="ORF">MKP09_18875</name>
</gene>
<proteinExistence type="predicted"/>
<evidence type="ECO:0000259" key="1">
    <source>
        <dbReference type="PROSITE" id="PS50213"/>
    </source>
</evidence>
<evidence type="ECO:0000313" key="3">
    <source>
        <dbReference type="Proteomes" id="UP001202248"/>
    </source>
</evidence>
<dbReference type="Proteomes" id="UP001202248">
    <property type="component" value="Unassembled WGS sequence"/>
</dbReference>
<dbReference type="PANTHER" id="PTHR10900">
    <property type="entry name" value="PERIOSTIN-RELATED"/>
    <property type="match status" value="1"/>
</dbReference>
<dbReference type="PANTHER" id="PTHR10900:SF77">
    <property type="entry name" value="FI19380P1"/>
    <property type="match status" value="1"/>
</dbReference>
<evidence type="ECO:0000313" key="2">
    <source>
        <dbReference type="EMBL" id="MCH5599829.1"/>
    </source>
</evidence>
<dbReference type="Pfam" id="PF02469">
    <property type="entry name" value="Fasciclin"/>
    <property type="match status" value="1"/>
</dbReference>
<keyword evidence="3" id="KW-1185">Reference proteome</keyword>
<comment type="caution">
    <text evidence="2">The sequence shown here is derived from an EMBL/GenBank/DDBJ whole genome shotgun (WGS) entry which is preliminary data.</text>
</comment>